<dbReference type="STRING" id="51351.M4CV83"/>
<proteinExistence type="predicted"/>
<protein>
    <submittedName>
        <fullName evidence="2">Uncharacterized protein</fullName>
    </submittedName>
</protein>
<dbReference type="EnsemblPlants" id="Bra008129.1">
    <property type="protein sequence ID" value="Bra008129.1-P"/>
    <property type="gene ID" value="Bra008129"/>
</dbReference>
<evidence type="ECO:0000256" key="1">
    <source>
        <dbReference type="SAM" id="Phobius"/>
    </source>
</evidence>
<feature type="transmembrane region" description="Helical" evidence="1">
    <location>
        <begin position="60"/>
        <end position="80"/>
    </location>
</feature>
<keyword evidence="1" id="KW-0812">Transmembrane</keyword>
<reference evidence="2 3" key="2">
    <citation type="journal article" date="2018" name="Hortic Res">
        <title>Improved Brassica rapa reference genome by single-molecule sequencing and chromosome conformation capture technologies.</title>
        <authorList>
            <person name="Zhang L."/>
            <person name="Cai X."/>
            <person name="Wu J."/>
            <person name="Liu M."/>
            <person name="Grob S."/>
            <person name="Cheng F."/>
            <person name="Liang J."/>
            <person name="Cai C."/>
            <person name="Liu Z."/>
            <person name="Liu B."/>
            <person name="Wang F."/>
            <person name="Li S."/>
            <person name="Liu F."/>
            <person name="Li X."/>
            <person name="Cheng L."/>
            <person name="Yang W."/>
            <person name="Li M.H."/>
            <person name="Grossniklaus U."/>
            <person name="Zheng H."/>
            <person name="Wang X."/>
        </authorList>
    </citation>
    <scope>NUCLEOTIDE SEQUENCE [LARGE SCALE GENOMIC DNA]</scope>
    <source>
        <strain evidence="2 3">cv. Chiifu-401-42</strain>
    </source>
</reference>
<sequence length="111" mass="12797">MVMAPAHPVATIPGATVYPQPIGLVPAIYSYPQYQESGYRRDVELGYGDEYDDEEEDVKLFFWGVTLFFALLSMFLWPLAMDVFYALKRQGRTLYGVGRGRSCLCFFWLYL</sequence>
<dbReference type="Proteomes" id="UP000011750">
    <property type="component" value="Chromosome A02"/>
</dbReference>
<dbReference type="AlphaFoldDB" id="M4CV83"/>
<keyword evidence="3" id="KW-1185">Reference proteome</keyword>
<evidence type="ECO:0000313" key="3">
    <source>
        <dbReference type="Proteomes" id="UP000011750"/>
    </source>
</evidence>
<reference evidence="2" key="3">
    <citation type="submission" date="2023-03" db="UniProtKB">
        <authorList>
            <consortium name="EnsemblPlants"/>
        </authorList>
    </citation>
    <scope>IDENTIFICATION</scope>
    <source>
        <strain evidence="2">cv. Chiifu-401-42</strain>
    </source>
</reference>
<reference evidence="2 3" key="1">
    <citation type="journal article" date="2011" name="Nat. Genet.">
        <title>The genome of the mesopolyploid crop species Brassica rapa.</title>
        <authorList>
            <consortium name="Brassica rapa Genome Sequencing Project Consortium"/>
            <person name="Wang X."/>
            <person name="Wang H."/>
            <person name="Wang J."/>
            <person name="Sun R."/>
            <person name="Wu J."/>
            <person name="Liu S."/>
            <person name="Bai Y."/>
            <person name="Mun J.H."/>
            <person name="Bancroft I."/>
            <person name="Cheng F."/>
            <person name="Huang S."/>
            <person name="Li X."/>
            <person name="Hua W."/>
            <person name="Wang J."/>
            <person name="Wang X."/>
            <person name="Freeling M."/>
            <person name="Pires J.C."/>
            <person name="Paterson A.H."/>
            <person name="Chalhoub B."/>
            <person name="Wang B."/>
            <person name="Hayward A."/>
            <person name="Sharpe A.G."/>
            <person name="Park B.S."/>
            <person name="Weisshaar B."/>
            <person name="Liu B."/>
            <person name="Li B."/>
            <person name="Liu B."/>
            <person name="Tong C."/>
            <person name="Song C."/>
            <person name="Duran C."/>
            <person name="Peng C."/>
            <person name="Geng C."/>
            <person name="Koh C."/>
            <person name="Lin C."/>
            <person name="Edwards D."/>
            <person name="Mu D."/>
            <person name="Shen D."/>
            <person name="Soumpourou E."/>
            <person name="Li F."/>
            <person name="Fraser F."/>
            <person name="Conant G."/>
            <person name="Lassalle G."/>
            <person name="King G.J."/>
            <person name="Bonnema G."/>
            <person name="Tang H."/>
            <person name="Wang H."/>
            <person name="Belcram H."/>
            <person name="Zhou H."/>
            <person name="Hirakawa H."/>
            <person name="Abe H."/>
            <person name="Guo H."/>
            <person name="Wang H."/>
            <person name="Jin H."/>
            <person name="Parkin I.A."/>
            <person name="Batley J."/>
            <person name="Kim J.S."/>
            <person name="Just J."/>
            <person name="Li J."/>
            <person name="Xu J."/>
            <person name="Deng J."/>
            <person name="Kim J.A."/>
            <person name="Li J."/>
            <person name="Yu J."/>
            <person name="Meng J."/>
            <person name="Wang J."/>
            <person name="Min J."/>
            <person name="Poulain J."/>
            <person name="Wang J."/>
            <person name="Hatakeyama K."/>
            <person name="Wu K."/>
            <person name="Wang L."/>
            <person name="Fang L."/>
            <person name="Trick M."/>
            <person name="Links M.G."/>
            <person name="Zhao M."/>
            <person name="Jin M."/>
            <person name="Ramchiary N."/>
            <person name="Drou N."/>
            <person name="Berkman P.J."/>
            <person name="Cai Q."/>
            <person name="Huang Q."/>
            <person name="Li R."/>
            <person name="Tabata S."/>
            <person name="Cheng S."/>
            <person name="Zhang S."/>
            <person name="Zhang S."/>
            <person name="Huang S."/>
            <person name="Sato S."/>
            <person name="Sun S."/>
            <person name="Kwon S.J."/>
            <person name="Choi S.R."/>
            <person name="Lee T.H."/>
            <person name="Fan W."/>
            <person name="Zhao X."/>
            <person name="Tan X."/>
            <person name="Xu X."/>
            <person name="Wang Y."/>
            <person name="Qiu Y."/>
            <person name="Yin Y."/>
            <person name="Li Y."/>
            <person name="Du Y."/>
            <person name="Liao Y."/>
            <person name="Lim Y."/>
            <person name="Narusaka Y."/>
            <person name="Wang Y."/>
            <person name="Wang Z."/>
            <person name="Li Z."/>
            <person name="Wang Z."/>
            <person name="Xiong Z."/>
            <person name="Zhang Z."/>
        </authorList>
    </citation>
    <scope>NUCLEOTIDE SEQUENCE [LARGE SCALE GENOMIC DNA]</scope>
    <source>
        <strain evidence="2 3">cv. Chiifu-401-42</strain>
    </source>
</reference>
<name>M4CV83_BRACM</name>
<keyword evidence="1" id="KW-0472">Membrane</keyword>
<accession>M4CV83</accession>
<dbReference type="HOGENOM" id="CLU_2161972_0_0_1"/>
<organism evidence="2 3">
    <name type="scientific">Brassica campestris</name>
    <name type="common">Field mustard</name>
    <dbReference type="NCBI Taxonomy" id="3711"/>
    <lineage>
        <taxon>Eukaryota</taxon>
        <taxon>Viridiplantae</taxon>
        <taxon>Streptophyta</taxon>
        <taxon>Embryophyta</taxon>
        <taxon>Tracheophyta</taxon>
        <taxon>Spermatophyta</taxon>
        <taxon>Magnoliopsida</taxon>
        <taxon>eudicotyledons</taxon>
        <taxon>Gunneridae</taxon>
        <taxon>Pentapetalae</taxon>
        <taxon>rosids</taxon>
        <taxon>malvids</taxon>
        <taxon>Brassicales</taxon>
        <taxon>Brassicaceae</taxon>
        <taxon>Brassiceae</taxon>
        <taxon>Brassica</taxon>
    </lineage>
</organism>
<dbReference type="Gramene" id="Bra008129.1">
    <property type="protein sequence ID" value="Bra008129.1-P"/>
    <property type="gene ID" value="Bra008129"/>
</dbReference>
<keyword evidence="1" id="KW-1133">Transmembrane helix</keyword>
<dbReference type="InParanoid" id="M4CV83"/>
<evidence type="ECO:0000313" key="2">
    <source>
        <dbReference type="EnsemblPlants" id="Bra008129.1-P"/>
    </source>
</evidence>